<dbReference type="Proteomes" id="UP000256519">
    <property type="component" value="Unassembled WGS sequence"/>
</dbReference>
<keyword evidence="1" id="KW-0808">Transferase</keyword>
<dbReference type="InterPro" id="IPR007737">
    <property type="entry name" value="Mga_HTH"/>
</dbReference>
<dbReference type="PANTHER" id="PTHR30185">
    <property type="entry name" value="CRYPTIC BETA-GLUCOSIDE BGL OPERON ANTITERMINATOR"/>
    <property type="match status" value="1"/>
</dbReference>
<dbReference type="GO" id="GO:0009401">
    <property type="term" value="P:phosphoenolpyruvate-dependent sugar phosphotransferase system"/>
    <property type="evidence" value="ECO:0007669"/>
    <property type="project" value="InterPro"/>
</dbReference>
<sequence>MKALSNRGNQIFNYLLGQRNYVPVKEIARQMHLSEKTIYRDLKILEKDLKSEGIYLKKRPGVGILLDLTKDQMIKLNIEFLSLNKKVVPSLSVEARRMKILTNLLYDSPAETSINKLSETYFIGKASIVNDLKIIEEWIQPFNLQLEKNKNGTRLIGREGDIRKAMIHLINELINEESEMEKEIDFRIEQTTLCELVNQFGQQNVGIIKQILDETESQLGYLIGDPYYINMFTHLLICIKRIKKGNIVYQEDITYNLTIMDQKAYAISKEMAEKITKQFELVLPKEEIYFIYQYLISSGVCVTSLNFETTNLLSRVNPESRVIAEELIKTVSNITKLDLKGDKELYEGLIIHLKPMLNRVKYQITIKNPLLEELYKEYPFVFVAVSLGMISIRRTHQLNDISQDEISYLLLHFQVAIEKKIKKKRVILVCSTGIGTSHLLKNRINRSFPEWEIVDVVSASWLNRSLDLADIDLIISTVKLHQNNLPIAYVSTLLNENDVKHIKEKFVEDGLKKEMDSLSFPLLKKYLCPDYLFMGLEELEKENHIDKILNKMIDKTNLNKKLPNEKIVSEVKVSSQLSVFLLNTKVVKQPAVGINITKDLTLAEDRLEIVIAFKSETMLNDLLVEVFSLATHKELFERLTQVKTLLELEEVLI</sequence>
<comment type="caution">
    <text evidence="8">The sequence shown here is derived from an EMBL/GenBank/DDBJ whole genome shotgun (WGS) entry which is preliminary data.</text>
</comment>
<dbReference type="SUPFAM" id="SSF46785">
    <property type="entry name" value="Winged helix' DNA-binding domain"/>
    <property type="match status" value="1"/>
</dbReference>
<dbReference type="InterPro" id="IPR050661">
    <property type="entry name" value="BglG_antiterminators"/>
</dbReference>
<dbReference type="InterPro" id="IPR011608">
    <property type="entry name" value="PRD"/>
</dbReference>
<dbReference type="EMBL" id="PQWM01000017">
    <property type="protein sequence ID" value="RDZ12767.1"/>
    <property type="molecule type" value="Genomic_DNA"/>
</dbReference>
<keyword evidence="3" id="KW-0805">Transcription regulation</keyword>
<dbReference type="PANTHER" id="PTHR30185:SF18">
    <property type="entry name" value="TRANSCRIPTIONAL REGULATOR MTLR"/>
    <property type="match status" value="1"/>
</dbReference>
<evidence type="ECO:0000313" key="9">
    <source>
        <dbReference type="Proteomes" id="UP000256519"/>
    </source>
</evidence>
<organism evidence="8 9">
    <name type="scientific">Priestia megaterium</name>
    <name type="common">Bacillus megaterium</name>
    <dbReference type="NCBI Taxonomy" id="1404"/>
    <lineage>
        <taxon>Bacteria</taxon>
        <taxon>Bacillati</taxon>
        <taxon>Bacillota</taxon>
        <taxon>Bacilli</taxon>
        <taxon>Bacillales</taxon>
        <taxon>Bacillaceae</taxon>
        <taxon>Priestia</taxon>
    </lineage>
</organism>
<dbReference type="Gene3D" id="3.40.50.2300">
    <property type="match status" value="1"/>
</dbReference>
<dbReference type="Pfam" id="PF08279">
    <property type="entry name" value="HTH_11"/>
    <property type="match status" value="1"/>
</dbReference>
<dbReference type="SUPFAM" id="SSF63520">
    <property type="entry name" value="PTS-regulatory domain, PRD"/>
    <property type="match status" value="2"/>
</dbReference>
<evidence type="ECO:0000256" key="5">
    <source>
        <dbReference type="ARBA" id="ARBA00023163"/>
    </source>
</evidence>
<dbReference type="InterPro" id="IPR036390">
    <property type="entry name" value="WH_DNA-bd_sf"/>
</dbReference>
<dbReference type="InterPro" id="IPR013196">
    <property type="entry name" value="HTH_11"/>
</dbReference>
<dbReference type="Gene3D" id="1.10.1790.10">
    <property type="entry name" value="PRD domain"/>
    <property type="match status" value="2"/>
</dbReference>
<dbReference type="Pfam" id="PF00874">
    <property type="entry name" value="PRD"/>
    <property type="match status" value="2"/>
</dbReference>
<feature type="domain" description="PTS EIIB type-2" evidence="6">
    <location>
        <begin position="424"/>
        <end position="514"/>
    </location>
</feature>
<dbReference type="InterPro" id="IPR013011">
    <property type="entry name" value="PTS_EIIB_2"/>
</dbReference>
<reference evidence="8 9" key="1">
    <citation type="journal article" date="2018" name="Appl. Environ. Microbiol.">
        <title>Antimicrobial susceptibility testing and tentative epidemiological cut-off values of five Bacillus species relevant for use as animal feed additives or for plant protection.</title>
        <authorList>
            <person name="Agerso Y."/>
            <person name="Stuer-Lauridsen B."/>
            <person name="Bjerre K."/>
            <person name="Jensen M.G."/>
            <person name="Johansen E."/>
            <person name="Bennedsen M."/>
            <person name="Brockmann E."/>
            <person name="Nielsen B."/>
        </authorList>
    </citation>
    <scope>NUCLEOTIDE SEQUENCE [LARGE SCALE GENOMIC DNA]</scope>
    <source>
        <strain evidence="8 9">CHCC20162</strain>
    </source>
</reference>
<dbReference type="AlphaFoldDB" id="A0A2B0AN69"/>
<protein>
    <submittedName>
        <fullName evidence="8">PRD domain-containing protein</fullName>
    </submittedName>
</protein>
<dbReference type="GO" id="GO:0006355">
    <property type="term" value="P:regulation of DNA-templated transcription"/>
    <property type="evidence" value="ECO:0007669"/>
    <property type="project" value="InterPro"/>
</dbReference>
<evidence type="ECO:0000259" key="7">
    <source>
        <dbReference type="PROSITE" id="PS51372"/>
    </source>
</evidence>
<dbReference type="PROSITE" id="PS51372">
    <property type="entry name" value="PRD_2"/>
    <property type="match status" value="2"/>
</dbReference>
<keyword evidence="4" id="KW-0010">Activator</keyword>
<dbReference type="SUPFAM" id="SSF52794">
    <property type="entry name" value="PTS system IIB component-like"/>
    <property type="match status" value="1"/>
</dbReference>
<keyword evidence="5" id="KW-0804">Transcription</keyword>
<feature type="domain" description="PRD" evidence="7">
    <location>
        <begin position="199"/>
        <end position="305"/>
    </location>
</feature>
<name>A0A2B0AN69_PRIMG</name>
<keyword evidence="2" id="KW-0677">Repeat</keyword>
<dbReference type="Gene3D" id="1.10.10.10">
    <property type="entry name" value="Winged helix-like DNA-binding domain superfamily/Winged helix DNA-binding domain"/>
    <property type="match status" value="2"/>
</dbReference>
<evidence type="ECO:0000256" key="3">
    <source>
        <dbReference type="ARBA" id="ARBA00023015"/>
    </source>
</evidence>
<evidence type="ECO:0000259" key="6">
    <source>
        <dbReference type="PROSITE" id="PS51099"/>
    </source>
</evidence>
<dbReference type="InterPro" id="IPR036388">
    <property type="entry name" value="WH-like_DNA-bd_sf"/>
</dbReference>
<dbReference type="CDD" id="cd05568">
    <property type="entry name" value="PTS_IIB_bgl_like"/>
    <property type="match status" value="1"/>
</dbReference>
<dbReference type="InterPro" id="IPR036095">
    <property type="entry name" value="PTS_EIIB-like_sf"/>
</dbReference>
<dbReference type="Pfam" id="PF05043">
    <property type="entry name" value="Mga"/>
    <property type="match status" value="1"/>
</dbReference>
<dbReference type="InterPro" id="IPR036634">
    <property type="entry name" value="PRD_sf"/>
</dbReference>
<evidence type="ECO:0000313" key="8">
    <source>
        <dbReference type="EMBL" id="RDZ12767.1"/>
    </source>
</evidence>
<dbReference type="GO" id="GO:0008982">
    <property type="term" value="F:protein-N(PI)-phosphohistidine-sugar phosphotransferase activity"/>
    <property type="evidence" value="ECO:0007669"/>
    <property type="project" value="InterPro"/>
</dbReference>
<proteinExistence type="predicted"/>
<dbReference type="RefSeq" id="WP_098547805.1">
    <property type="nucleotide sequence ID" value="NZ_CP187636.1"/>
</dbReference>
<gene>
    <name evidence="8" type="ORF">C3744_17305</name>
</gene>
<evidence type="ECO:0000256" key="1">
    <source>
        <dbReference type="ARBA" id="ARBA00022679"/>
    </source>
</evidence>
<dbReference type="PROSITE" id="PS51099">
    <property type="entry name" value="PTS_EIIB_TYPE_2"/>
    <property type="match status" value="1"/>
</dbReference>
<evidence type="ECO:0000256" key="2">
    <source>
        <dbReference type="ARBA" id="ARBA00022737"/>
    </source>
</evidence>
<feature type="domain" description="PRD" evidence="7">
    <location>
        <begin position="315"/>
        <end position="423"/>
    </location>
</feature>
<accession>A0A2B0AN69</accession>
<evidence type="ECO:0000256" key="4">
    <source>
        <dbReference type="ARBA" id="ARBA00023159"/>
    </source>
</evidence>